<feature type="domain" description="HTH cro/C1-type" evidence="2">
    <location>
        <begin position="6"/>
        <end position="60"/>
    </location>
</feature>
<organism evidence="3 4">
    <name type="scientific">Niallia circulans</name>
    <name type="common">Bacillus circulans</name>
    <dbReference type="NCBI Taxonomy" id="1397"/>
    <lineage>
        <taxon>Bacteria</taxon>
        <taxon>Bacillati</taxon>
        <taxon>Bacillota</taxon>
        <taxon>Bacilli</taxon>
        <taxon>Bacillales</taxon>
        <taxon>Bacillaceae</taxon>
        <taxon>Niallia</taxon>
    </lineage>
</organism>
<accession>A0AA91TWS4</accession>
<dbReference type="Proteomes" id="UP000216961">
    <property type="component" value="Unassembled WGS sequence"/>
</dbReference>
<dbReference type="CDD" id="cd00093">
    <property type="entry name" value="HTH_XRE"/>
    <property type="match status" value="1"/>
</dbReference>
<dbReference type="PANTHER" id="PTHR46558:SF4">
    <property type="entry name" value="DNA-BIDING PHAGE PROTEIN"/>
    <property type="match status" value="1"/>
</dbReference>
<name>A0AA91TWS4_NIACI</name>
<dbReference type="AlphaFoldDB" id="A0AA91TWS4"/>
<dbReference type="EMBL" id="NPBQ01000013">
    <property type="protein sequence ID" value="PAD85077.1"/>
    <property type="molecule type" value="Genomic_DNA"/>
</dbReference>
<sequence>MLESKLKIKLAEANMSNTELAQRLAVSKQTITNWKNGHNNPPIETAFKIAYILNCKVDDLFVYIDDEE</sequence>
<protein>
    <recommendedName>
        <fullName evidence="2">HTH cro/C1-type domain-containing protein</fullName>
    </recommendedName>
</protein>
<evidence type="ECO:0000256" key="1">
    <source>
        <dbReference type="ARBA" id="ARBA00023125"/>
    </source>
</evidence>
<proteinExistence type="predicted"/>
<evidence type="ECO:0000313" key="4">
    <source>
        <dbReference type="Proteomes" id="UP000216961"/>
    </source>
</evidence>
<dbReference type="InterPro" id="IPR001387">
    <property type="entry name" value="Cro/C1-type_HTH"/>
</dbReference>
<dbReference type="Pfam" id="PF13443">
    <property type="entry name" value="HTH_26"/>
    <property type="match status" value="1"/>
</dbReference>
<comment type="caution">
    <text evidence="3">The sequence shown here is derived from an EMBL/GenBank/DDBJ whole genome shotgun (WGS) entry which is preliminary data.</text>
</comment>
<dbReference type="SUPFAM" id="SSF47413">
    <property type="entry name" value="lambda repressor-like DNA-binding domains"/>
    <property type="match status" value="1"/>
</dbReference>
<evidence type="ECO:0000313" key="3">
    <source>
        <dbReference type="EMBL" id="PAD85077.1"/>
    </source>
</evidence>
<dbReference type="PANTHER" id="PTHR46558">
    <property type="entry name" value="TRACRIPTIONAL REGULATORY PROTEIN-RELATED-RELATED"/>
    <property type="match status" value="1"/>
</dbReference>
<dbReference type="SMART" id="SM00530">
    <property type="entry name" value="HTH_XRE"/>
    <property type="match status" value="1"/>
</dbReference>
<keyword evidence="1" id="KW-0238">DNA-binding</keyword>
<dbReference type="InterPro" id="IPR010982">
    <property type="entry name" value="Lambda_DNA-bd_dom_sf"/>
</dbReference>
<dbReference type="PROSITE" id="PS50943">
    <property type="entry name" value="HTH_CROC1"/>
    <property type="match status" value="1"/>
</dbReference>
<reference evidence="3 4" key="1">
    <citation type="submission" date="2017-07" db="EMBL/GenBank/DDBJ databases">
        <title>Isolation and whole genome analysis of endospore-forming bacteria from heroin.</title>
        <authorList>
            <person name="Kalinowski J."/>
            <person name="Ahrens B."/>
            <person name="Al-Dilaimi A."/>
            <person name="Winkler A."/>
            <person name="Wibberg D."/>
            <person name="Schleenbecker U."/>
            <person name="Ruckert C."/>
            <person name="Wolfel R."/>
            <person name="Grass G."/>
        </authorList>
    </citation>
    <scope>NUCLEOTIDE SEQUENCE [LARGE SCALE GENOMIC DNA]</scope>
    <source>
        <strain evidence="3 4">7521-2</strain>
    </source>
</reference>
<dbReference type="GO" id="GO:0003677">
    <property type="term" value="F:DNA binding"/>
    <property type="evidence" value="ECO:0007669"/>
    <property type="project" value="UniProtKB-KW"/>
</dbReference>
<evidence type="ECO:0000259" key="2">
    <source>
        <dbReference type="PROSITE" id="PS50943"/>
    </source>
</evidence>
<gene>
    <name evidence="3" type="ORF">CHH57_01680</name>
</gene>
<dbReference type="Gene3D" id="1.10.260.40">
    <property type="entry name" value="lambda repressor-like DNA-binding domains"/>
    <property type="match status" value="1"/>
</dbReference>